<accession>K2JRL4</accession>
<name>K2JRL4_9GAMM</name>
<feature type="domain" description="Multidrug resistance protein MdtA-like barrel-sandwich hybrid" evidence="4">
    <location>
        <begin position="43"/>
        <end position="232"/>
    </location>
</feature>
<dbReference type="PRINTS" id="PR01490">
    <property type="entry name" value="RTXTOXIND"/>
</dbReference>
<evidence type="ECO:0000259" key="5">
    <source>
        <dbReference type="Pfam" id="PF25954"/>
    </source>
</evidence>
<dbReference type="RefSeq" id="WP_008484758.1">
    <property type="nucleotide sequence ID" value="NZ_AMRI01000013.1"/>
</dbReference>
<dbReference type="Gene3D" id="1.10.287.470">
    <property type="entry name" value="Helix hairpin bin"/>
    <property type="match status" value="2"/>
</dbReference>
<dbReference type="GO" id="GO:0055085">
    <property type="term" value="P:transmembrane transport"/>
    <property type="evidence" value="ECO:0007669"/>
    <property type="project" value="InterPro"/>
</dbReference>
<evidence type="ECO:0000259" key="4">
    <source>
        <dbReference type="Pfam" id="PF25917"/>
    </source>
</evidence>
<dbReference type="InterPro" id="IPR050739">
    <property type="entry name" value="MFP"/>
</dbReference>
<dbReference type="AlphaFoldDB" id="K2JRL4"/>
<dbReference type="Proteomes" id="UP000006755">
    <property type="component" value="Unassembled WGS sequence"/>
</dbReference>
<feature type="coiled-coil region" evidence="2">
    <location>
        <begin position="80"/>
        <end position="201"/>
    </location>
</feature>
<proteinExistence type="inferred from homology"/>
<dbReference type="Pfam" id="PF25954">
    <property type="entry name" value="Beta-barrel_RND_2"/>
    <property type="match status" value="1"/>
</dbReference>
<dbReference type="eggNOG" id="COG1566">
    <property type="taxonomic scope" value="Bacteria"/>
</dbReference>
<comment type="caution">
    <text evidence="6">The sequence shown here is derived from an EMBL/GenBank/DDBJ whole genome shotgun (WGS) entry which is preliminary data.</text>
</comment>
<organism evidence="6 7">
    <name type="scientific">Gallaecimonas xiamenensis 3-C-1</name>
    <dbReference type="NCBI Taxonomy" id="745411"/>
    <lineage>
        <taxon>Bacteria</taxon>
        <taxon>Pseudomonadati</taxon>
        <taxon>Pseudomonadota</taxon>
        <taxon>Gammaproteobacteria</taxon>
        <taxon>Enterobacterales</taxon>
        <taxon>Gallaecimonadaceae</taxon>
        <taxon>Gallaecimonas</taxon>
    </lineage>
</organism>
<gene>
    <name evidence="6" type="ORF">B3C1_10622</name>
</gene>
<dbReference type="Pfam" id="PF25917">
    <property type="entry name" value="BSH_RND"/>
    <property type="match status" value="1"/>
</dbReference>
<sequence>MSRRILLLLVLVILAAGGGAWWWLHQGQEATDNAYIKADILPIMSRVNGTVTDILVEDNQLVKAGTPLLKLDPSDYQIALAQAKASLAQQQAVLDHLIDRQQAQQTLVESARASSDAATAELKRAQQQVDRLSRLSGKQYVSQDDLDAAELSRDAAKARLAQAKAQIATEQAELTVILGEKPQLEATVAAAQAQVDDAQLQLSYTTLLAPRDGMVTSRQVQLGQSASPGSRLLSLVTPRIWVEANYKETQVAKMQVGQDVDVEADALSGVHFKGHIESFAGATGSEFALLPPQNATGNFTKVVQRLPVRVAFDAGQDLSVLRPGMSVLATVHTE</sequence>
<keyword evidence="2" id="KW-0175">Coiled coil</keyword>
<dbReference type="PANTHER" id="PTHR30386:SF24">
    <property type="entry name" value="MULTIDRUG RESISTANCE EFFLUX PUMP"/>
    <property type="match status" value="1"/>
</dbReference>
<comment type="similarity">
    <text evidence="1">Belongs to the membrane fusion protein (MFP) (TC 8.A.1) family.</text>
</comment>
<keyword evidence="7" id="KW-1185">Reference proteome</keyword>
<dbReference type="InterPro" id="IPR058792">
    <property type="entry name" value="Beta-barrel_RND_2"/>
</dbReference>
<reference evidence="6 7" key="1">
    <citation type="journal article" date="2012" name="J. Bacteriol.">
        <title>Genome Sequence of Gallaecimonas xiamenensis Type Strain 3-C-1.</title>
        <authorList>
            <person name="Lai Q."/>
            <person name="Wang L."/>
            <person name="Wang W."/>
            <person name="Shao Z."/>
        </authorList>
    </citation>
    <scope>NUCLEOTIDE SEQUENCE [LARGE SCALE GENOMIC DNA]</scope>
    <source>
        <strain evidence="6 7">3-C-1</strain>
    </source>
</reference>
<dbReference type="STRING" id="745411.B3C1_10622"/>
<evidence type="ECO:0000313" key="6">
    <source>
        <dbReference type="EMBL" id="EKE73064.1"/>
    </source>
</evidence>
<dbReference type="EMBL" id="AMRI01000013">
    <property type="protein sequence ID" value="EKE73064.1"/>
    <property type="molecule type" value="Genomic_DNA"/>
</dbReference>
<feature type="domain" description="Multidrug resistance protein MdtA-like alpha-helical hairpin" evidence="3">
    <location>
        <begin position="109"/>
        <end position="175"/>
    </location>
</feature>
<dbReference type="Pfam" id="PF25876">
    <property type="entry name" value="HH_MFP_RND"/>
    <property type="match status" value="1"/>
</dbReference>
<protein>
    <submittedName>
        <fullName evidence="6">Multidrug resistance protein A</fullName>
    </submittedName>
</protein>
<dbReference type="PANTHER" id="PTHR30386">
    <property type="entry name" value="MEMBRANE FUSION SUBUNIT OF EMRAB-TOLC MULTIDRUG EFFLUX PUMP"/>
    <property type="match status" value="1"/>
</dbReference>
<dbReference type="InterPro" id="IPR058624">
    <property type="entry name" value="MdtA-like_HH"/>
</dbReference>
<evidence type="ECO:0000256" key="1">
    <source>
        <dbReference type="ARBA" id="ARBA00009477"/>
    </source>
</evidence>
<dbReference type="SUPFAM" id="SSF111369">
    <property type="entry name" value="HlyD-like secretion proteins"/>
    <property type="match status" value="3"/>
</dbReference>
<evidence type="ECO:0000313" key="7">
    <source>
        <dbReference type="Proteomes" id="UP000006755"/>
    </source>
</evidence>
<evidence type="ECO:0000259" key="3">
    <source>
        <dbReference type="Pfam" id="PF25876"/>
    </source>
</evidence>
<feature type="domain" description="CusB-like beta-barrel" evidence="5">
    <location>
        <begin position="240"/>
        <end position="278"/>
    </location>
</feature>
<dbReference type="InterPro" id="IPR058625">
    <property type="entry name" value="MdtA-like_BSH"/>
</dbReference>
<evidence type="ECO:0000256" key="2">
    <source>
        <dbReference type="SAM" id="Coils"/>
    </source>
</evidence>
<dbReference type="Gene3D" id="2.40.30.170">
    <property type="match status" value="1"/>
</dbReference>
<dbReference type="Gene3D" id="2.40.50.100">
    <property type="match status" value="1"/>
</dbReference>